<reference evidence="2 3" key="1">
    <citation type="submission" date="2019-10" db="EMBL/GenBank/DDBJ databases">
        <title>Rubrobacter sp nov SCSIO 52915 isolated from a deep-sea sediment in the South China Sea.</title>
        <authorList>
            <person name="Chen R.W."/>
        </authorList>
    </citation>
    <scope>NUCLEOTIDE SEQUENCE [LARGE SCALE GENOMIC DNA]</scope>
    <source>
        <strain evidence="2 3">SCSIO 52915</strain>
    </source>
</reference>
<dbReference type="NCBIfam" id="TIGR04348">
    <property type="entry name" value="selenoneine biosynthesis selenosugar synthase SenB"/>
    <property type="match status" value="1"/>
</dbReference>
<dbReference type="Pfam" id="PF00534">
    <property type="entry name" value="Glycos_transf_1"/>
    <property type="match status" value="1"/>
</dbReference>
<accession>A0A6G8PYJ2</accession>
<sequence>MKITVVTPRGPRTRSGNGTTAARWARLLRETGHRVRVEEDWSGGQADLMIALHARRSHPSIERFGAAHPDKPLVVALTGTDLYRDIRTDEDARESLELATRLILLQEKGLEELEPRHGAKARVVYQSAEPMARKQPVESRFDACVIGNLRAEKDPFRAALAARLLPHSSRLRVLHAGEAYDAHLAARARRLEAEIPRYRWIGEVPRWRARRLLGRSRLLVQSSLMEGGANVVSEALAAGVPVLASRIPGNVGMLDEDYPGYFTPGDEEALAEKLGRAEGDEAFYSSLVKGCAARAYLVEPERERAALAALVEELGRGAG</sequence>
<dbReference type="RefSeq" id="WP_166396945.1">
    <property type="nucleotide sequence ID" value="NZ_CP045121.1"/>
</dbReference>
<dbReference type="InterPro" id="IPR001296">
    <property type="entry name" value="Glyco_trans_1"/>
</dbReference>
<evidence type="ECO:0000259" key="1">
    <source>
        <dbReference type="Pfam" id="PF00534"/>
    </source>
</evidence>
<dbReference type="PANTHER" id="PTHR46660">
    <property type="match status" value="1"/>
</dbReference>
<organism evidence="2 3">
    <name type="scientific">Rubrobacter marinus</name>
    <dbReference type="NCBI Taxonomy" id="2653852"/>
    <lineage>
        <taxon>Bacteria</taxon>
        <taxon>Bacillati</taxon>
        <taxon>Actinomycetota</taxon>
        <taxon>Rubrobacteria</taxon>
        <taxon>Rubrobacterales</taxon>
        <taxon>Rubrobacteraceae</taxon>
        <taxon>Rubrobacter</taxon>
    </lineage>
</organism>
<name>A0A6G8PYJ2_9ACTN</name>
<dbReference type="InterPro" id="IPR052622">
    <property type="entry name" value="Glycosyltransferase_G1"/>
</dbReference>
<dbReference type="SUPFAM" id="SSF53756">
    <property type="entry name" value="UDP-Glycosyltransferase/glycogen phosphorylase"/>
    <property type="match status" value="1"/>
</dbReference>
<keyword evidence="3" id="KW-1185">Reference proteome</keyword>
<dbReference type="PANTHER" id="PTHR46660:SF2">
    <property type="entry name" value="GLYCOSYLTRANSFERASE 1 DOMAIN-CONTAINING PROTEIN 1"/>
    <property type="match status" value="1"/>
</dbReference>
<keyword evidence="2" id="KW-0808">Transferase</keyword>
<gene>
    <name evidence="2" type="ORF">GBA65_13025</name>
</gene>
<protein>
    <submittedName>
        <fullName evidence="2">TIGR04348 family glycosyltransferase</fullName>
    </submittedName>
</protein>
<evidence type="ECO:0000313" key="3">
    <source>
        <dbReference type="Proteomes" id="UP000502706"/>
    </source>
</evidence>
<dbReference type="EMBL" id="CP045121">
    <property type="protein sequence ID" value="QIN79281.1"/>
    <property type="molecule type" value="Genomic_DNA"/>
</dbReference>
<evidence type="ECO:0000313" key="2">
    <source>
        <dbReference type="EMBL" id="QIN79281.1"/>
    </source>
</evidence>
<dbReference type="InterPro" id="IPR027627">
    <property type="entry name" value="Glycosyltransferase_put"/>
</dbReference>
<dbReference type="GO" id="GO:0016757">
    <property type="term" value="F:glycosyltransferase activity"/>
    <property type="evidence" value="ECO:0007669"/>
    <property type="project" value="InterPro"/>
</dbReference>
<dbReference type="Proteomes" id="UP000502706">
    <property type="component" value="Chromosome"/>
</dbReference>
<dbReference type="AlphaFoldDB" id="A0A6G8PYJ2"/>
<dbReference type="KEGG" id="rmar:GBA65_13025"/>
<feature type="domain" description="Glycosyl transferase family 1" evidence="1">
    <location>
        <begin position="137"/>
        <end position="286"/>
    </location>
</feature>
<dbReference type="Gene3D" id="3.40.50.2000">
    <property type="entry name" value="Glycogen Phosphorylase B"/>
    <property type="match status" value="1"/>
</dbReference>
<proteinExistence type="predicted"/>